<evidence type="ECO:0000259" key="12">
    <source>
        <dbReference type="Pfam" id="PF08577"/>
    </source>
</evidence>
<evidence type="ECO:0000256" key="4">
    <source>
        <dbReference type="ARBA" id="ARBA00022481"/>
    </source>
</evidence>
<evidence type="ECO:0000256" key="8">
    <source>
        <dbReference type="ARBA" id="ARBA00022942"/>
    </source>
</evidence>
<name>A0AAD9Z9Y4_9LECA</name>
<evidence type="ECO:0000256" key="9">
    <source>
        <dbReference type="ARBA" id="ARBA00022990"/>
    </source>
</evidence>
<dbReference type="GO" id="GO:0004866">
    <property type="term" value="F:endopeptidase inhibitor activity"/>
    <property type="evidence" value="ECO:0007669"/>
    <property type="project" value="InterPro"/>
</dbReference>
<keyword evidence="7" id="KW-0256">Endoplasmic reticulum</keyword>
<feature type="region of interest" description="Disordered" evidence="11">
    <location>
        <begin position="204"/>
        <end position="348"/>
    </location>
</feature>
<proteinExistence type="inferred from homology"/>
<feature type="domain" description="PI31 proteasome regulator C-terminal" evidence="12">
    <location>
        <begin position="299"/>
        <end position="382"/>
    </location>
</feature>
<evidence type="ECO:0000256" key="7">
    <source>
        <dbReference type="ARBA" id="ARBA00022824"/>
    </source>
</evidence>
<keyword evidence="6" id="KW-0597">Phosphoprotein</keyword>
<comment type="function">
    <text evidence="10">Plays an important role in control of proteasome function. Inhibits the hydrolysis of protein and peptide substrates by the 20S proteasome. Also inhibits the activation of the proteasome by the proteasome regulatory proteins PA700 and PA28.</text>
</comment>
<accession>A0AAD9Z9Y4</accession>
<evidence type="ECO:0000256" key="10">
    <source>
        <dbReference type="ARBA" id="ARBA00024805"/>
    </source>
</evidence>
<evidence type="ECO:0000256" key="5">
    <source>
        <dbReference type="ARBA" id="ARBA00022490"/>
    </source>
</evidence>
<dbReference type="PANTHER" id="PTHR13266">
    <property type="entry name" value="PROTEASOME INHIBITOR"/>
    <property type="match status" value="1"/>
</dbReference>
<reference evidence="14" key="1">
    <citation type="submission" date="2022-11" db="EMBL/GenBank/DDBJ databases">
        <title>Chromosomal genome sequence assembly and mating type (MAT) locus characterization of the leprose asexual lichenized fungus Lepraria neglecta (Nyl.) Erichsen.</title>
        <authorList>
            <person name="Allen J.L."/>
            <person name="Pfeffer B."/>
        </authorList>
    </citation>
    <scope>NUCLEOTIDE SEQUENCE</scope>
    <source>
        <strain evidence="14">Allen 5258</strain>
    </source>
</reference>
<gene>
    <name evidence="14" type="ORF">OEA41_001550</name>
</gene>
<evidence type="ECO:0008006" key="16">
    <source>
        <dbReference type="Google" id="ProtNLM"/>
    </source>
</evidence>
<dbReference type="Gene3D" id="3.40.1000.30">
    <property type="match status" value="1"/>
</dbReference>
<feature type="compositionally biased region" description="Low complexity" evidence="11">
    <location>
        <begin position="208"/>
        <end position="218"/>
    </location>
</feature>
<keyword evidence="8" id="KW-0647">Proteasome</keyword>
<dbReference type="EMBL" id="JASNWA010000006">
    <property type="protein sequence ID" value="KAK3174306.1"/>
    <property type="molecule type" value="Genomic_DNA"/>
</dbReference>
<dbReference type="Pfam" id="PF08577">
    <property type="entry name" value="PI31_Prot_C"/>
    <property type="match status" value="1"/>
</dbReference>
<feature type="region of interest" description="Disordered" evidence="11">
    <location>
        <begin position="369"/>
        <end position="421"/>
    </location>
</feature>
<dbReference type="AlphaFoldDB" id="A0AAD9Z9Y4"/>
<dbReference type="GO" id="GO:0070628">
    <property type="term" value="F:proteasome binding"/>
    <property type="evidence" value="ECO:0007669"/>
    <property type="project" value="InterPro"/>
</dbReference>
<feature type="domain" description="PI31 proteasome regulator N-terminal" evidence="13">
    <location>
        <begin position="27"/>
        <end position="204"/>
    </location>
</feature>
<dbReference type="InterPro" id="IPR045128">
    <property type="entry name" value="PI31-like"/>
</dbReference>
<dbReference type="Proteomes" id="UP001276659">
    <property type="component" value="Unassembled WGS sequence"/>
</dbReference>
<sequence length="421" mass="44386">MSINTGNVFSAKNLSEHMLQSLPKEPTPQIRNSCDAIALLSHACMLAVGFRLVGLGEDHKIGTIYYTHICPTNKANNSTEATSDPDAPQPLPKEWNASTTSDYAFRYAHTQSSLQYLVKISRLGNKAVINGLGIGDDKVHTLDVLVKDFVSESSVPHTVSPSEGPNEAAERLRSIFISAGRMADAASLLKLQIIQKLAPGLRKEGYENSAHSASPNPSSRERQSAPDREGESAGAPAHDPLRDDRLPPRAQPRPFNDPLAAQPRRPYPAGDFPPPGFEDEYEINRPPGGVGGGRRPPNIGERDLYPQGLGPHDPLGGGGFGPGGGGMHPTFDDPMFGGGGGPGRYNGQYVPPSLLSQLSISAFADESVDRVPPGARYDPIGPGDGPPNLRGGPRFPGGGGGGFGGGRPPNPFGGFGGDDFI</sequence>
<evidence type="ECO:0000256" key="6">
    <source>
        <dbReference type="ARBA" id="ARBA00022553"/>
    </source>
</evidence>
<evidence type="ECO:0000313" key="14">
    <source>
        <dbReference type="EMBL" id="KAK3174306.1"/>
    </source>
</evidence>
<organism evidence="14 15">
    <name type="scientific">Lepraria neglecta</name>
    <dbReference type="NCBI Taxonomy" id="209136"/>
    <lineage>
        <taxon>Eukaryota</taxon>
        <taxon>Fungi</taxon>
        <taxon>Dikarya</taxon>
        <taxon>Ascomycota</taxon>
        <taxon>Pezizomycotina</taxon>
        <taxon>Lecanoromycetes</taxon>
        <taxon>OSLEUM clade</taxon>
        <taxon>Lecanoromycetidae</taxon>
        <taxon>Lecanorales</taxon>
        <taxon>Lecanorineae</taxon>
        <taxon>Stereocaulaceae</taxon>
        <taxon>Lepraria</taxon>
    </lineage>
</organism>
<dbReference type="GO" id="GO:0000502">
    <property type="term" value="C:proteasome complex"/>
    <property type="evidence" value="ECO:0007669"/>
    <property type="project" value="UniProtKB-KW"/>
</dbReference>
<evidence type="ECO:0000259" key="13">
    <source>
        <dbReference type="Pfam" id="PF11566"/>
    </source>
</evidence>
<evidence type="ECO:0000313" key="15">
    <source>
        <dbReference type="Proteomes" id="UP001276659"/>
    </source>
</evidence>
<dbReference type="InterPro" id="IPR013886">
    <property type="entry name" value="PI31_Prot_C"/>
</dbReference>
<dbReference type="GO" id="GO:0005783">
    <property type="term" value="C:endoplasmic reticulum"/>
    <property type="evidence" value="ECO:0007669"/>
    <property type="project" value="UniProtKB-SubCell"/>
</dbReference>
<feature type="compositionally biased region" description="Basic and acidic residues" evidence="11">
    <location>
        <begin position="219"/>
        <end position="231"/>
    </location>
</feature>
<evidence type="ECO:0000256" key="1">
    <source>
        <dbReference type="ARBA" id="ARBA00004240"/>
    </source>
</evidence>
<evidence type="ECO:0000256" key="3">
    <source>
        <dbReference type="ARBA" id="ARBA00006405"/>
    </source>
</evidence>
<dbReference type="PANTHER" id="PTHR13266:SF1">
    <property type="entry name" value="PROTEASOME INHIBITOR PI31 SUBUNIT"/>
    <property type="match status" value="1"/>
</dbReference>
<evidence type="ECO:0000256" key="2">
    <source>
        <dbReference type="ARBA" id="ARBA00004496"/>
    </source>
</evidence>
<dbReference type="GO" id="GO:0043161">
    <property type="term" value="P:proteasome-mediated ubiquitin-dependent protein catabolic process"/>
    <property type="evidence" value="ECO:0007669"/>
    <property type="project" value="InterPro"/>
</dbReference>
<feature type="compositionally biased region" description="Gly residues" evidence="11">
    <location>
        <begin position="394"/>
        <end position="421"/>
    </location>
</feature>
<comment type="caution">
    <text evidence="14">The sequence shown here is derived from an EMBL/GenBank/DDBJ whole genome shotgun (WGS) entry which is preliminary data.</text>
</comment>
<comment type="subcellular location">
    <subcellularLocation>
        <location evidence="2">Cytoplasm</location>
    </subcellularLocation>
    <subcellularLocation>
        <location evidence="1">Endoplasmic reticulum</location>
    </subcellularLocation>
</comment>
<dbReference type="Pfam" id="PF11566">
    <property type="entry name" value="PI31_Prot_N"/>
    <property type="match status" value="1"/>
</dbReference>
<protein>
    <recommendedName>
        <fullName evidence="16">Proteasome inhibitor PI31 subunit</fullName>
    </recommendedName>
</protein>
<keyword evidence="15" id="KW-1185">Reference proteome</keyword>
<keyword evidence="4" id="KW-0488">Methylation</keyword>
<feature type="compositionally biased region" description="Gly residues" evidence="11">
    <location>
        <begin position="315"/>
        <end position="327"/>
    </location>
</feature>
<keyword evidence="9" id="KW-0007">Acetylation</keyword>
<dbReference type="InterPro" id="IPR021625">
    <property type="entry name" value="PI31_Prot_N"/>
</dbReference>
<keyword evidence="5" id="KW-0963">Cytoplasm</keyword>
<evidence type="ECO:0000256" key="11">
    <source>
        <dbReference type="SAM" id="MobiDB-lite"/>
    </source>
</evidence>
<comment type="similarity">
    <text evidence="3">Belongs to the proteasome inhibitor PI31 family.</text>
</comment>